<feature type="domain" description="Carrier" evidence="1">
    <location>
        <begin position="7"/>
        <end position="81"/>
    </location>
</feature>
<name>A0ABW6EW45_9ACTN</name>
<organism evidence="2 3">
    <name type="scientific">Streptomyces rubiginosohelvolus</name>
    <dbReference type="NCBI Taxonomy" id="67362"/>
    <lineage>
        <taxon>Bacteria</taxon>
        <taxon>Bacillati</taxon>
        <taxon>Actinomycetota</taxon>
        <taxon>Actinomycetes</taxon>
        <taxon>Kitasatosporales</taxon>
        <taxon>Streptomycetaceae</taxon>
        <taxon>Streptomyces</taxon>
    </lineage>
</organism>
<gene>
    <name evidence="2" type="ORF">ACFWOQ_03870</name>
</gene>
<dbReference type="EMBL" id="JBHXKZ010000002">
    <property type="protein sequence ID" value="MFD4821692.1"/>
    <property type="molecule type" value="Genomic_DNA"/>
</dbReference>
<keyword evidence="3" id="KW-1185">Reference proteome</keyword>
<evidence type="ECO:0000259" key="1">
    <source>
        <dbReference type="PROSITE" id="PS50075"/>
    </source>
</evidence>
<dbReference type="InterPro" id="IPR036736">
    <property type="entry name" value="ACP-like_sf"/>
</dbReference>
<evidence type="ECO:0000313" key="3">
    <source>
        <dbReference type="Proteomes" id="UP001598352"/>
    </source>
</evidence>
<dbReference type="Proteomes" id="UP001598352">
    <property type="component" value="Unassembled WGS sequence"/>
</dbReference>
<accession>A0ABW6EW45</accession>
<dbReference type="PROSITE" id="PS50075">
    <property type="entry name" value="CARRIER"/>
    <property type="match status" value="1"/>
</dbReference>
<sequence>MSVIPVQSVREQMITLLTARFGLEEESVSPQMTFNAMELDSLALVEFSIALQEDFGVPVGEDEFTAENTVDEVAELMAGKLTSQDPVG</sequence>
<protein>
    <submittedName>
        <fullName evidence="2">Acyl carrier protein</fullName>
    </submittedName>
</protein>
<dbReference type="Pfam" id="PF00550">
    <property type="entry name" value="PP-binding"/>
    <property type="match status" value="1"/>
</dbReference>
<dbReference type="Gene3D" id="1.10.1200.10">
    <property type="entry name" value="ACP-like"/>
    <property type="match status" value="1"/>
</dbReference>
<proteinExistence type="predicted"/>
<comment type="caution">
    <text evidence="2">The sequence shown here is derived from an EMBL/GenBank/DDBJ whole genome shotgun (WGS) entry which is preliminary data.</text>
</comment>
<reference evidence="2 3" key="1">
    <citation type="submission" date="2024-09" db="EMBL/GenBank/DDBJ databases">
        <title>The Natural Products Discovery Center: Release of the First 8490 Sequenced Strains for Exploring Actinobacteria Biosynthetic Diversity.</title>
        <authorList>
            <person name="Kalkreuter E."/>
            <person name="Kautsar S.A."/>
            <person name="Yang D."/>
            <person name="Bader C.D."/>
            <person name="Teijaro C.N."/>
            <person name="Fluegel L."/>
            <person name="Davis C.M."/>
            <person name="Simpson J.R."/>
            <person name="Lauterbach L."/>
            <person name="Steele A.D."/>
            <person name="Gui C."/>
            <person name="Meng S."/>
            <person name="Li G."/>
            <person name="Viehrig K."/>
            <person name="Ye F."/>
            <person name="Su P."/>
            <person name="Kiefer A.F."/>
            <person name="Nichols A."/>
            <person name="Cepeda A.J."/>
            <person name="Yan W."/>
            <person name="Fan B."/>
            <person name="Jiang Y."/>
            <person name="Adhikari A."/>
            <person name="Zheng C.-J."/>
            <person name="Schuster L."/>
            <person name="Cowan T.M."/>
            <person name="Smanski M.J."/>
            <person name="Chevrette M.G."/>
            <person name="De Carvalho L.P.S."/>
            <person name="Shen B."/>
        </authorList>
    </citation>
    <scope>NUCLEOTIDE SEQUENCE [LARGE SCALE GENOMIC DNA]</scope>
    <source>
        <strain evidence="2 3">NPDC058428</strain>
    </source>
</reference>
<dbReference type="InterPro" id="IPR009081">
    <property type="entry name" value="PP-bd_ACP"/>
</dbReference>
<evidence type="ECO:0000313" key="2">
    <source>
        <dbReference type="EMBL" id="MFD4821692.1"/>
    </source>
</evidence>
<dbReference type="RefSeq" id="WP_382770128.1">
    <property type="nucleotide sequence ID" value="NZ_JBHXED010000090.1"/>
</dbReference>
<dbReference type="SUPFAM" id="SSF47336">
    <property type="entry name" value="ACP-like"/>
    <property type="match status" value="1"/>
</dbReference>